<evidence type="ECO:0000313" key="3">
    <source>
        <dbReference type="EMBL" id="MBC2474218.1"/>
    </source>
</evidence>
<dbReference type="EMBL" id="JABAGV010000010">
    <property type="protein sequence ID" value="MBC2474218.1"/>
    <property type="molecule type" value="Genomic_DNA"/>
</dbReference>
<name>A0AAW3W6X1_CLOBE</name>
<protein>
    <submittedName>
        <fullName evidence="3">Uncharacterized protein</fullName>
    </submittedName>
</protein>
<keyword evidence="2" id="KW-0472">Membrane</keyword>
<reference evidence="3" key="2">
    <citation type="journal article" date="2022" name="Nat. Biotechnol.">
        <title>Carbon-negative production of acetone and isopropanol by gas fermentation at industrial pilot scale.</title>
        <authorList>
            <person name="Liew F.E."/>
            <person name="Nogle R."/>
            <person name="Abdalla T."/>
            <person name="Rasor B.J."/>
            <person name="Canter C."/>
            <person name="Jensen R.O."/>
            <person name="Wang L."/>
            <person name="Strutz J."/>
            <person name="Chirania P."/>
            <person name="De Tissera S."/>
            <person name="Mueller A.P."/>
            <person name="Ruan Z."/>
            <person name="Gao A."/>
            <person name="Tran L."/>
            <person name="Engle N.L."/>
            <person name="Bromley J.C."/>
            <person name="Daniell J."/>
            <person name="Conrado R."/>
            <person name="Tschaplinski T.J."/>
            <person name="Giannone R.J."/>
            <person name="Hettich R.L."/>
            <person name="Karim A.S."/>
            <person name="Simpson S.D."/>
            <person name="Brown S.D."/>
            <person name="Leang C."/>
            <person name="Jewett M.C."/>
            <person name="Kopke M."/>
        </authorList>
    </citation>
    <scope>NUCLEOTIDE SEQUENCE</scope>
    <source>
        <strain evidence="3">DJ015</strain>
    </source>
</reference>
<organism evidence="3 4">
    <name type="scientific">Clostridium beijerinckii</name>
    <name type="common">Clostridium MP</name>
    <dbReference type="NCBI Taxonomy" id="1520"/>
    <lineage>
        <taxon>Bacteria</taxon>
        <taxon>Bacillati</taxon>
        <taxon>Bacillota</taxon>
        <taxon>Clostridia</taxon>
        <taxon>Eubacteriales</taxon>
        <taxon>Clostridiaceae</taxon>
        <taxon>Clostridium</taxon>
    </lineage>
</organism>
<evidence type="ECO:0000256" key="2">
    <source>
        <dbReference type="SAM" id="Phobius"/>
    </source>
</evidence>
<feature type="transmembrane region" description="Helical" evidence="2">
    <location>
        <begin position="758"/>
        <end position="782"/>
    </location>
</feature>
<accession>A0AAW3W6X1</accession>
<evidence type="ECO:0000256" key="1">
    <source>
        <dbReference type="SAM" id="MobiDB-lite"/>
    </source>
</evidence>
<comment type="caution">
    <text evidence="3">The sequence shown here is derived from an EMBL/GenBank/DDBJ whole genome shotgun (WGS) entry which is preliminary data.</text>
</comment>
<feature type="region of interest" description="Disordered" evidence="1">
    <location>
        <begin position="26"/>
        <end position="48"/>
    </location>
</feature>
<proteinExistence type="predicted"/>
<reference evidence="3" key="1">
    <citation type="submission" date="2020-04" db="EMBL/GenBank/DDBJ databases">
        <authorList>
            <person name="Brown S."/>
        </authorList>
    </citation>
    <scope>NUCLEOTIDE SEQUENCE</scope>
    <source>
        <strain evidence="3">DJ015</strain>
    </source>
</reference>
<dbReference type="RefSeq" id="WP_185687072.1">
    <property type="nucleotide sequence ID" value="NZ_JABAGV010000010.1"/>
</dbReference>
<keyword evidence="2" id="KW-1133">Transmembrane helix</keyword>
<feature type="transmembrane region" description="Helical" evidence="2">
    <location>
        <begin position="691"/>
        <end position="713"/>
    </location>
</feature>
<evidence type="ECO:0000313" key="4">
    <source>
        <dbReference type="Proteomes" id="UP001194098"/>
    </source>
</evidence>
<dbReference type="AlphaFoldDB" id="A0AAW3W6X1"/>
<gene>
    <name evidence="3" type="ORF">HGI39_05750</name>
</gene>
<sequence>MGVIPDVMANNLNEQLNRIYKSAATLTNDSGSSSPSKDSSDAPNPVDIGNQYNDFIGSVLRSMTYLGDGPGGVPHPKLTDLKRTDFASENVQAGGSPIDMYAGYYTKEIIKQTGYKGLAGYETGNVVPLKPFGDAGNSTITDLVSYVNKLKDIEVFYLDANKVKDSKALQGLKTAVDGAKADASKANTLATDYFINTGEKLNFTDGSLSVDSAYAENELTVKENKRDVAKYKIFLLNKDALLGAFNKTSNGGDISSGVLIGNKFFVTRYPVAVFRGFEQVSTDKTKFLPVFTHPQFLSGTGYGDLKGSLYSGSASAYTDTLTTGDKGTAETKEAFVDLYTGTMYYKGEQIGNANAYMSTGTADLESSVVVRPSTAVYKVNDNPNCITTVAQTDGFKPIESLQIGSETGVNKAITLPAKDPASSSNIMPVVFLMDYLELVYSPNTVGTDAFTAYGRKVRLDEKSILGNAVLSANTGTLAYIVGDGATQTLWGSGKTGYNPLTMTDFVDIDGFYDQALTPKKKDTNGEANNVSSAVHFVTAGTDSFETPGMIRSGDAASERCDTLPQIAAGSGVECTMMFGNTNLDSADSSATPKTPLFGITLYGGLYERGLFSDWINASGNANLTKWAKTVSDLGYKNYAISNAVLAEKMKGNYAFELNKDGLLNLDLNTIVQINKDNTEARRGGGVMYLRTVLLILGFMLITYVSVLLAAWALDVNLDLGLNLLEKVSFNHFVAVRSLDEMPAPDPDSMTTYVDFRRLIIRCLAFAAVGVILTAVDPVNLIIKILSALNFILKVISQKIFGVNIM</sequence>
<dbReference type="Proteomes" id="UP001194098">
    <property type="component" value="Unassembled WGS sequence"/>
</dbReference>
<keyword evidence="2" id="KW-0812">Transmembrane</keyword>